<dbReference type="Proteomes" id="UP001596380">
    <property type="component" value="Unassembled WGS sequence"/>
</dbReference>
<dbReference type="Pfam" id="PF07690">
    <property type="entry name" value="MFS_1"/>
    <property type="match status" value="1"/>
</dbReference>
<dbReference type="PANTHER" id="PTHR23514:SF13">
    <property type="entry name" value="INNER MEMBRANE PROTEIN YBJJ"/>
    <property type="match status" value="1"/>
</dbReference>
<feature type="transmembrane region" description="Helical" evidence="5">
    <location>
        <begin position="322"/>
        <end position="343"/>
    </location>
</feature>
<dbReference type="InterPro" id="IPR051788">
    <property type="entry name" value="MFS_Transporter"/>
</dbReference>
<evidence type="ECO:0000256" key="2">
    <source>
        <dbReference type="ARBA" id="ARBA00022692"/>
    </source>
</evidence>
<dbReference type="CDD" id="cd17393">
    <property type="entry name" value="MFS_MosC_like"/>
    <property type="match status" value="1"/>
</dbReference>
<dbReference type="EMBL" id="JBHSXS010000021">
    <property type="protein sequence ID" value="MFC6883763.1"/>
    <property type="molecule type" value="Genomic_DNA"/>
</dbReference>
<evidence type="ECO:0000256" key="5">
    <source>
        <dbReference type="SAM" id="Phobius"/>
    </source>
</evidence>
<dbReference type="RefSeq" id="WP_378063710.1">
    <property type="nucleotide sequence ID" value="NZ_JBHSXS010000021.1"/>
</dbReference>
<dbReference type="Gene3D" id="1.20.1250.20">
    <property type="entry name" value="MFS general substrate transporter like domains"/>
    <property type="match status" value="2"/>
</dbReference>
<feature type="transmembrane region" description="Helical" evidence="5">
    <location>
        <begin position="69"/>
        <end position="87"/>
    </location>
</feature>
<feature type="transmembrane region" description="Helical" evidence="5">
    <location>
        <begin position="38"/>
        <end position="57"/>
    </location>
</feature>
<feature type="transmembrane region" description="Helical" evidence="5">
    <location>
        <begin position="291"/>
        <end position="310"/>
    </location>
</feature>
<keyword evidence="4 5" id="KW-0472">Membrane</keyword>
<feature type="transmembrane region" description="Helical" evidence="5">
    <location>
        <begin position="132"/>
        <end position="153"/>
    </location>
</feature>
<organism evidence="6 7">
    <name type="scientific">Actinomadura yumaensis</name>
    <dbReference type="NCBI Taxonomy" id="111807"/>
    <lineage>
        <taxon>Bacteria</taxon>
        <taxon>Bacillati</taxon>
        <taxon>Actinomycetota</taxon>
        <taxon>Actinomycetes</taxon>
        <taxon>Streptosporangiales</taxon>
        <taxon>Thermomonosporaceae</taxon>
        <taxon>Actinomadura</taxon>
    </lineage>
</organism>
<reference evidence="7" key="1">
    <citation type="journal article" date="2019" name="Int. J. Syst. Evol. Microbiol.">
        <title>The Global Catalogue of Microorganisms (GCM) 10K type strain sequencing project: providing services to taxonomists for standard genome sequencing and annotation.</title>
        <authorList>
            <consortium name="The Broad Institute Genomics Platform"/>
            <consortium name="The Broad Institute Genome Sequencing Center for Infectious Disease"/>
            <person name="Wu L."/>
            <person name="Ma J."/>
        </authorList>
    </citation>
    <scope>NUCLEOTIDE SEQUENCE [LARGE SCALE GENOMIC DNA]</scope>
    <source>
        <strain evidence="7">JCM 3369</strain>
    </source>
</reference>
<feature type="transmembrane region" description="Helical" evidence="5">
    <location>
        <begin position="349"/>
        <end position="369"/>
    </location>
</feature>
<comment type="subcellular location">
    <subcellularLocation>
        <location evidence="1">Membrane</location>
        <topology evidence="1">Multi-pass membrane protein</topology>
    </subcellularLocation>
</comment>
<evidence type="ECO:0000256" key="4">
    <source>
        <dbReference type="ARBA" id="ARBA00023136"/>
    </source>
</evidence>
<dbReference type="SUPFAM" id="SSF103473">
    <property type="entry name" value="MFS general substrate transporter"/>
    <property type="match status" value="1"/>
</dbReference>
<dbReference type="InterPro" id="IPR011701">
    <property type="entry name" value="MFS"/>
</dbReference>
<evidence type="ECO:0000256" key="1">
    <source>
        <dbReference type="ARBA" id="ARBA00004141"/>
    </source>
</evidence>
<keyword evidence="7" id="KW-1185">Reference proteome</keyword>
<feature type="transmembrane region" description="Helical" evidence="5">
    <location>
        <begin position="199"/>
        <end position="222"/>
    </location>
</feature>
<feature type="transmembrane region" description="Helical" evidence="5">
    <location>
        <begin position="264"/>
        <end position="285"/>
    </location>
</feature>
<protein>
    <submittedName>
        <fullName evidence="6">MFS transporter</fullName>
    </submittedName>
</protein>
<dbReference type="PANTHER" id="PTHR23514">
    <property type="entry name" value="BYPASS OF STOP CODON PROTEIN 6"/>
    <property type="match status" value="1"/>
</dbReference>
<evidence type="ECO:0000256" key="3">
    <source>
        <dbReference type="ARBA" id="ARBA00022989"/>
    </source>
</evidence>
<evidence type="ECO:0000313" key="7">
    <source>
        <dbReference type="Proteomes" id="UP001596380"/>
    </source>
</evidence>
<sequence length="389" mass="38660">MHHHRAIAIVFAVHGAVSGSLATRLPWIQDHLGLTPGMLGFALLCAPIGSFVGMPMASRLAYRIGARTAVRLLLALWCAGLALPALAPVQVALFGAFVLYGATAGMCDVVMNGHAVSLERRLGRSIMSGLHGMWCLGSLAAGGVGVLAAHNGVDARLHLGGAALVLLGLGALAGRGLWAEPPAPGAAAPRRYALPPRSILLVGLVGFAGTFAEGSSADWAAVYVTDVAGAGPGLAAATYTVFMLCMASARLAGDLLVRRFGPVAVVRGGGVAAVLGGAVVVASRTPVLCTAGFALIGLGVAAVVPLVFAAAGNRGTTPGEGVAGVATITYMSALIAPAVTGWVAGATSYPVAFAVITCVVALMTVLAGAMRPPAPAATADAASLREVGA</sequence>
<dbReference type="InterPro" id="IPR036259">
    <property type="entry name" value="MFS_trans_sf"/>
</dbReference>
<accession>A0ABW2CT33</accession>
<feature type="transmembrane region" description="Helical" evidence="5">
    <location>
        <begin position="159"/>
        <end position="178"/>
    </location>
</feature>
<name>A0ABW2CT33_9ACTN</name>
<comment type="caution">
    <text evidence="6">The sequence shown here is derived from an EMBL/GenBank/DDBJ whole genome shotgun (WGS) entry which is preliminary data.</text>
</comment>
<evidence type="ECO:0000313" key="6">
    <source>
        <dbReference type="EMBL" id="MFC6883763.1"/>
    </source>
</evidence>
<feature type="transmembrane region" description="Helical" evidence="5">
    <location>
        <begin position="93"/>
        <end position="111"/>
    </location>
</feature>
<keyword evidence="3 5" id="KW-1133">Transmembrane helix</keyword>
<proteinExistence type="predicted"/>
<gene>
    <name evidence="6" type="ORF">ACFQKB_28670</name>
</gene>
<feature type="transmembrane region" description="Helical" evidence="5">
    <location>
        <begin position="234"/>
        <end position="252"/>
    </location>
</feature>
<keyword evidence="2 5" id="KW-0812">Transmembrane</keyword>